<reference evidence="1 2" key="1">
    <citation type="submission" date="2020-04" db="EMBL/GenBank/DDBJ databases">
        <authorList>
            <person name="Wallbank WR R."/>
            <person name="Pardo Diaz C."/>
            <person name="Kozak K."/>
            <person name="Martin S."/>
            <person name="Jiggins C."/>
            <person name="Moest M."/>
            <person name="Warren A I."/>
            <person name="Byers J.R.P. K."/>
            <person name="Montejo-Kovacevich G."/>
            <person name="Yen C E."/>
        </authorList>
    </citation>
    <scope>NUCLEOTIDE SEQUENCE [LARGE SCALE GENOMIC DNA]</scope>
</reference>
<dbReference type="Proteomes" id="UP000494256">
    <property type="component" value="Unassembled WGS sequence"/>
</dbReference>
<gene>
    <name evidence="1" type="ORF">APLA_LOCUS13252</name>
</gene>
<protein>
    <submittedName>
        <fullName evidence="1">Uncharacterized protein</fullName>
    </submittedName>
</protein>
<accession>A0A8S1AR33</accession>
<proteinExistence type="predicted"/>
<name>A0A8S1AR33_ARCPL</name>
<organism evidence="1 2">
    <name type="scientific">Arctia plantaginis</name>
    <name type="common">Wood tiger moth</name>
    <name type="synonym">Phalaena plantaginis</name>
    <dbReference type="NCBI Taxonomy" id="874455"/>
    <lineage>
        <taxon>Eukaryota</taxon>
        <taxon>Metazoa</taxon>
        <taxon>Ecdysozoa</taxon>
        <taxon>Arthropoda</taxon>
        <taxon>Hexapoda</taxon>
        <taxon>Insecta</taxon>
        <taxon>Pterygota</taxon>
        <taxon>Neoptera</taxon>
        <taxon>Endopterygota</taxon>
        <taxon>Lepidoptera</taxon>
        <taxon>Glossata</taxon>
        <taxon>Ditrysia</taxon>
        <taxon>Noctuoidea</taxon>
        <taxon>Erebidae</taxon>
        <taxon>Arctiinae</taxon>
        <taxon>Arctia</taxon>
    </lineage>
</organism>
<evidence type="ECO:0000313" key="1">
    <source>
        <dbReference type="EMBL" id="CAB3250722.1"/>
    </source>
</evidence>
<comment type="caution">
    <text evidence="1">The sequence shown here is derived from an EMBL/GenBank/DDBJ whole genome shotgun (WGS) entry which is preliminary data.</text>
</comment>
<evidence type="ECO:0000313" key="2">
    <source>
        <dbReference type="Proteomes" id="UP000494256"/>
    </source>
</evidence>
<sequence>MTNKKDADGDQACDSRLAAFMAVHMVKQILDDAYVIANSAIESGQPWRYLSTEKTVRQSETDGENVSSKVEHDVINENKMELVANEVVTSTPQKVTGDQLKVEGSFIGQGDEDPELHQNELTQSTSMFINYLFDMSDVEKIIDSDDNCNVNSNSQPNELLKKAMGKIMDSYVNTAVGLASEQPTESLDSEVPIEKTSSAAHSEYSFLSDAFAADIDKDIAFYIPDAGDPIECEVSHVVPEVKIKEINNENPEECKAMIEAAQFEKAYLSLNRDDEQGSEDDGNVILEDPKGMTLQEVELMTANTSNEDLSTHGELTSDAKCEKSKELTATSAVSAVSKKSLVSKCRSQGARLLACLRGWWRRRTPGNRKEHQHRVSGTVRGLCPLSPDARRRAASLLDQRLLRPQSPSGGGVWKFNTVNEALVNSSRWKDYTFELNSDQCGEY</sequence>
<dbReference type="OrthoDB" id="1728974at2759"/>
<dbReference type="AlphaFoldDB" id="A0A8S1AR33"/>
<dbReference type="EMBL" id="CADEBD010000348">
    <property type="protein sequence ID" value="CAB3250722.1"/>
    <property type="molecule type" value="Genomic_DNA"/>
</dbReference>